<evidence type="ECO:0000313" key="3">
    <source>
        <dbReference type="Proteomes" id="UP001311915"/>
    </source>
</evidence>
<dbReference type="EMBL" id="JAWPEI010000002">
    <property type="protein sequence ID" value="KAK4734168.1"/>
    <property type="molecule type" value="Genomic_DNA"/>
</dbReference>
<sequence>MRIRKHAKIPLVNNRVCQLNQSPWDVITFPNEDSSLFQPPLPSSSNYQFVGSVDNGPFNDTDETVASVAEDVDVDVSFSAKKINQNKDDDIEMKELGLSMDKNSNGNKKQEKQHDVVVAKTGSLRRLPACAKKSSYSSFNTNDFYYYSGFGPLWGKKRGASRKTIHPATSITGNNSTKNTERCSSSQMDNEEIKYVELEDEDDHHEEQNGKKKKKRSLEAN</sequence>
<reference evidence="2 3" key="1">
    <citation type="submission" date="2023-10" db="EMBL/GenBank/DDBJ databases">
        <title>Genome-Wide Identification Analysis in wild type Solanum Pinnatisectum Reveals Some Genes Defensing Phytophthora Infestans.</title>
        <authorList>
            <person name="Sun C."/>
        </authorList>
    </citation>
    <scope>NUCLEOTIDE SEQUENCE [LARGE SCALE GENOMIC DNA]</scope>
    <source>
        <strain evidence="2">LQN</strain>
        <tissue evidence="2">Leaf</tissue>
    </source>
</reference>
<evidence type="ECO:0000313" key="2">
    <source>
        <dbReference type="EMBL" id="KAK4734168.1"/>
    </source>
</evidence>
<name>A0AAV9M7Y5_9SOLN</name>
<comment type="caution">
    <text evidence="2">The sequence shown here is derived from an EMBL/GenBank/DDBJ whole genome shotgun (WGS) entry which is preliminary data.</text>
</comment>
<protein>
    <submittedName>
        <fullName evidence="2">Uncharacterized protein</fullName>
    </submittedName>
</protein>
<accession>A0AAV9M7Y5</accession>
<dbReference type="PANTHER" id="PTHR34680">
    <property type="entry name" value="EXPRESSED PROTEIN"/>
    <property type="match status" value="1"/>
</dbReference>
<proteinExistence type="predicted"/>
<dbReference type="AlphaFoldDB" id="A0AAV9M7Y5"/>
<keyword evidence="3" id="KW-1185">Reference proteome</keyword>
<feature type="compositionally biased region" description="Basic residues" evidence="1">
    <location>
        <begin position="211"/>
        <end position="221"/>
    </location>
</feature>
<gene>
    <name evidence="2" type="ORF">R3W88_008429</name>
</gene>
<dbReference type="PANTHER" id="PTHR34680:SF6">
    <property type="entry name" value="HMG-I AND HMG-Y, DNA-BINDING"/>
    <property type="match status" value="1"/>
</dbReference>
<organism evidence="2 3">
    <name type="scientific">Solanum pinnatisectum</name>
    <name type="common">tansyleaf nightshade</name>
    <dbReference type="NCBI Taxonomy" id="50273"/>
    <lineage>
        <taxon>Eukaryota</taxon>
        <taxon>Viridiplantae</taxon>
        <taxon>Streptophyta</taxon>
        <taxon>Embryophyta</taxon>
        <taxon>Tracheophyta</taxon>
        <taxon>Spermatophyta</taxon>
        <taxon>Magnoliopsida</taxon>
        <taxon>eudicotyledons</taxon>
        <taxon>Gunneridae</taxon>
        <taxon>Pentapetalae</taxon>
        <taxon>asterids</taxon>
        <taxon>lamiids</taxon>
        <taxon>Solanales</taxon>
        <taxon>Solanaceae</taxon>
        <taxon>Solanoideae</taxon>
        <taxon>Solaneae</taxon>
        <taxon>Solanum</taxon>
    </lineage>
</organism>
<feature type="compositionally biased region" description="Polar residues" evidence="1">
    <location>
        <begin position="167"/>
        <end position="188"/>
    </location>
</feature>
<feature type="region of interest" description="Disordered" evidence="1">
    <location>
        <begin position="165"/>
        <end position="221"/>
    </location>
</feature>
<dbReference type="Proteomes" id="UP001311915">
    <property type="component" value="Unassembled WGS sequence"/>
</dbReference>
<evidence type="ECO:0000256" key="1">
    <source>
        <dbReference type="SAM" id="MobiDB-lite"/>
    </source>
</evidence>